<gene>
    <name evidence="9" type="ORF">GCM10010529_28990</name>
</gene>
<sequence>MPLLSIHDAELHRDGAPHRILAGAVHYFRVHPDQWRDRLRRLAAMGANTVDTYVAWNAHQPREGEPADFTGGLDLGRFIDLAGELGLDVIVRPGPYICAEWDNGGIPAWLTSRPGLRPRSQDAEYMAAVVAWFDELLPHITSRQADAGGPVVAVQVENEYGSYGDDVDYMAWHRRILEERGVTELLFTADGGTDFFLDGGPLPDTWATATLGSRGAEAIEIWRRRRPQDPFLAAEFWGGWFDHWGQDQHKTRDPEDAAAEVAAILDGGGSVCLYMAHGGTNFGLRNGANHEEGRLKPTVTSYDSDAPIAEDGRLTEKFFALRREFHGVQGREEPALPEDLAAPPATLDARSLELAPGRPLLEVLRSAGESPISSPSPLSFGEVGLDAGLMLYSAEAVLPGRPEAPTQSQLGIIGLADRAQIWLDSEYAGVLDDVTGESGLTVTGTGRPVRVDILVENLGRINYGPRLGADKGILGGVTVRQRMTFGWTQTPVPLDRWDPSRVEGLAHAVLDVEEPADTHLALPGSGKGFVWINGFLLGRYWEQGPQQTLYVPAPLLRPGSNTIHVLELQTPGAHLELREAPELGTPSSGPIADAELT</sequence>
<dbReference type="InterPro" id="IPR048912">
    <property type="entry name" value="BetaGal1-like_ABD1"/>
</dbReference>
<dbReference type="SUPFAM" id="SSF49785">
    <property type="entry name" value="Galactose-binding domain-like"/>
    <property type="match status" value="1"/>
</dbReference>
<evidence type="ECO:0000313" key="9">
    <source>
        <dbReference type="EMBL" id="GAA3075416.1"/>
    </source>
</evidence>
<dbReference type="RefSeq" id="WP_344680670.1">
    <property type="nucleotide sequence ID" value="NZ_BAAAVT010000025.1"/>
</dbReference>
<dbReference type="SUPFAM" id="SSF51445">
    <property type="entry name" value="(Trans)glycosidases"/>
    <property type="match status" value="1"/>
</dbReference>
<reference evidence="10" key="1">
    <citation type="journal article" date="2019" name="Int. J. Syst. Evol. Microbiol.">
        <title>The Global Catalogue of Microorganisms (GCM) 10K type strain sequencing project: providing services to taxonomists for standard genome sequencing and annotation.</title>
        <authorList>
            <consortium name="The Broad Institute Genomics Platform"/>
            <consortium name="The Broad Institute Genome Sequencing Center for Infectious Disease"/>
            <person name="Wu L."/>
            <person name="Ma J."/>
        </authorList>
    </citation>
    <scope>NUCLEOTIDE SEQUENCE [LARGE SCALE GENOMIC DNA]</scope>
    <source>
        <strain evidence="10">JCM 14309</strain>
    </source>
</reference>
<dbReference type="PIRSF" id="PIRSF006336">
    <property type="entry name" value="B-gal"/>
    <property type="match status" value="1"/>
</dbReference>
<evidence type="ECO:0000256" key="2">
    <source>
        <dbReference type="ARBA" id="ARBA00022801"/>
    </source>
</evidence>
<dbReference type="PANTHER" id="PTHR23421">
    <property type="entry name" value="BETA-GALACTOSIDASE RELATED"/>
    <property type="match status" value="1"/>
</dbReference>
<dbReference type="InterPro" id="IPR026283">
    <property type="entry name" value="B-gal_1-like"/>
</dbReference>
<feature type="domain" description="Glycoside hydrolase 35 catalytic" evidence="6">
    <location>
        <begin position="11"/>
        <end position="324"/>
    </location>
</feature>
<proteinExistence type="inferred from homology"/>
<evidence type="ECO:0000256" key="5">
    <source>
        <dbReference type="RuleBase" id="RU003679"/>
    </source>
</evidence>
<dbReference type="InterPro" id="IPR019801">
    <property type="entry name" value="Glyco_hydro_35_CS"/>
</dbReference>
<dbReference type="InterPro" id="IPR048913">
    <property type="entry name" value="BetaGal_gal-bd"/>
</dbReference>
<keyword evidence="10" id="KW-1185">Reference proteome</keyword>
<comment type="similarity">
    <text evidence="1 5">Belongs to the glycosyl hydrolase 35 family.</text>
</comment>
<evidence type="ECO:0000259" key="7">
    <source>
        <dbReference type="Pfam" id="PF21317"/>
    </source>
</evidence>
<dbReference type="Pfam" id="PF21467">
    <property type="entry name" value="BetaGal_gal-bd"/>
    <property type="match status" value="1"/>
</dbReference>
<dbReference type="Pfam" id="PF01301">
    <property type="entry name" value="Glyco_hydro_35"/>
    <property type="match status" value="1"/>
</dbReference>
<dbReference type="InterPro" id="IPR017853">
    <property type="entry name" value="GH"/>
</dbReference>
<evidence type="ECO:0000259" key="6">
    <source>
        <dbReference type="Pfam" id="PF01301"/>
    </source>
</evidence>
<feature type="domain" description="Beta-galactosidase galactose-binding" evidence="8">
    <location>
        <begin position="509"/>
        <end position="561"/>
    </location>
</feature>
<name>A0ABP6M3M4_9MICC</name>
<dbReference type="InterPro" id="IPR008979">
    <property type="entry name" value="Galactose-bd-like_sf"/>
</dbReference>
<evidence type="ECO:0000313" key="10">
    <source>
        <dbReference type="Proteomes" id="UP001500236"/>
    </source>
</evidence>
<organism evidence="9 10">
    <name type="scientific">Nesterenkonia aethiopica</name>
    <dbReference type="NCBI Taxonomy" id="269144"/>
    <lineage>
        <taxon>Bacteria</taxon>
        <taxon>Bacillati</taxon>
        <taxon>Actinomycetota</taxon>
        <taxon>Actinomycetes</taxon>
        <taxon>Micrococcales</taxon>
        <taxon>Micrococcaceae</taxon>
        <taxon>Nesterenkonia</taxon>
    </lineage>
</organism>
<evidence type="ECO:0000256" key="1">
    <source>
        <dbReference type="ARBA" id="ARBA00009809"/>
    </source>
</evidence>
<dbReference type="EC" id="3.2.1.23" evidence="4"/>
<dbReference type="Gene3D" id="2.60.120.260">
    <property type="entry name" value="Galactose-binding domain-like"/>
    <property type="match status" value="2"/>
</dbReference>
<evidence type="ECO:0000256" key="4">
    <source>
        <dbReference type="RuleBase" id="RU000675"/>
    </source>
</evidence>
<evidence type="ECO:0000259" key="8">
    <source>
        <dbReference type="Pfam" id="PF21467"/>
    </source>
</evidence>
<keyword evidence="2 4" id="KW-0378">Hydrolase</keyword>
<dbReference type="PRINTS" id="PR00742">
    <property type="entry name" value="GLHYDRLASE35"/>
</dbReference>
<dbReference type="Proteomes" id="UP001500236">
    <property type="component" value="Unassembled WGS sequence"/>
</dbReference>
<evidence type="ECO:0000256" key="3">
    <source>
        <dbReference type="ARBA" id="ARBA00023295"/>
    </source>
</evidence>
<protein>
    <recommendedName>
        <fullName evidence="4">Beta-galactosidase</fullName>
        <ecNumber evidence="4">3.2.1.23</ecNumber>
    </recommendedName>
</protein>
<keyword evidence="3 4" id="KW-0326">Glycosidase</keyword>
<dbReference type="Pfam" id="PF21317">
    <property type="entry name" value="BetaGal_ABD_1"/>
    <property type="match status" value="1"/>
</dbReference>
<dbReference type="InterPro" id="IPR031330">
    <property type="entry name" value="Gly_Hdrlase_35_cat"/>
</dbReference>
<comment type="catalytic activity">
    <reaction evidence="4">
        <text>Hydrolysis of terminal non-reducing beta-D-galactose residues in beta-D-galactosides.</text>
        <dbReference type="EC" id="3.2.1.23"/>
    </reaction>
</comment>
<accession>A0ABP6M3M4</accession>
<dbReference type="EMBL" id="BAAAVT010000025">
    <property type="protein sequence ID" value="GAA3075416.1"/>
    <property type="molecule type" value="Genomic_DNA"/>
</dbReference>
<dbReference type="Gene3D" id="3.20.20.80">
    <property type="entry name" value="Glycosidases"/>
    <property type="match status" value="1"/>
</dbReference>
<comment type="caution">
    <text evidence="9">The sequence shown here is derived from an EMBL/GenBank/DDBJ whole genome shotgun (WGS) entry which is preliminary data.</text>
</comment>
<feature type="domain" description="Beta-galactosidase 1-like first all-beta" evidence="7">
    <location>
        <begin position="377"/>
        <end position="492"/>
    </location>
</feature>
<dbReference type="InterPro" id="IPR001944">
    <property type="entry name" value="Glycoside_Hdrlase_35"/>
</dbReference>
<dbReference type="PROSITE" id="PS01182">
    <property type="entry name" value="GLYCOSYL_HYDROL_F35"/>
    <property type="match status" value="1"/>
</dbReference>